<reference evidence="5" key="1">
    <citation type="submission" date="2025-08" db="UniProtKB">
        <authorList>
            <consortium name="RefSeq"/>
        </authorList>
    </citation>
    <scope>IDENTIFICATION</scope>
    <source>
        <tissue evidence="5">Testes</tissue>
    </source>
</reference>
<organism evidence="4 5">
    <name type="scientific">Saccoglossus kowalevskii</name>
    <name type="common">Acorn worm</name>
    <dbReference type="NCBI Taxonomy" id="10224"/>
    <lineage>
        <taxon>Eukaryota</taxon>
        <taxon>Metazoa</taxon>
        <taxon>Hemichordata</taxon>
        <taxon>Enteropneusta</taxon>
        <taxon>Harrimaniidae</taxon>
        <taxon>Saccoglossus</taxon>
    </lineage>
</organism>
<feature type="disulfide bond" evidence="2">
    <location>
        <begin position="29"/>
        <end position="47"/>
    </location>
</feature>
<dbReference type="SUPFAM" id="SSF57424">
    <property type="entry name" value="LDL receptor-like module"/>
    <property type="match status" value="1"/>
</dbReference>
<dbReference type="InterPro" id="IPR023415">
    <property type="entry name" value="LDLR_class-A_CS"/>
</dbReference>
<name>A0ABM0GR31_SACKO</name>
<dbReference type="RefSeq" id="XP_002735444.1">
    <property type="nucleotide sequence ID" value="XM_002735398.2"/>
</dbReference>
<evidence type="ECO:0000313" key="5">
    <source>
        <dbReference type="RefSeq" id="XP_002735444.1"/>
    </source>
</evidence>
<dbReference type="CDD" id="cd00112">
    <property type="entry name" value="LDLa"/>
    <property type="match status" value="1"/>
</dbReference>
<dbReference type="SMART" id="SM00192">
    <property type="entry name" value="LDLa"/>
    <property type="match status" value="1"/>
</dbReference>
<accession>A0ABM0GR31</accession>
<dbReference type="Pfam" id="PF00057">
    <property type="entry name" value="Ldl_recept_a"/>
    <property type="match status" value="1"/>
</dbReference>
<sequence>MVTRVLILALVAGLFSNVSGECRRRYYECDDGGCVRENLRCDGTNHCADESDETDCGQICNECTYQYDEDYPDYFGCPSYARPNYCYKDEICSTVYTKTSSGTTIEQGCMKSTDCNTATGNNDASCAEGNPIAGDDGTTCTFCCDAVYCNDE</sequence>
<dbReference type="PROSITE" id="PS50068">
    <property type="entry name" value="LDLRA_2"/>
    <property type="match status" value="1"/>
</dbReference>
<evidence type="ECO:0000256" key="3">
    <source>
        <dbReference type="SAM" id="SignalP"/>
    </source>
</evidence>
<evidence type="ECO:0000313" key="4">
    <source>
        <dbReference type="Proteomes" id="UP000694865"/>
    </source>
</evidence>
<protein>
    <submittedName>
        <fullName evidence="5">Low-density lipoprotein receptor-related protein 2-like</fullName>
    </submittedName>
</protein>
<dbReference type="InterPro" id="IPR036055">
    <property type="entry name" value="LDL_receptor-like_sf"/>
</dbReference>
<keyword evidence="3" id="KW-0732">Signal</keyword>
<dbReference type="InterPro" id="IPR002172">
    <property type="entry name" value="LDrepeatLR_classA_rpt"/>
</dbReference>
<evidence type="ECO:0000256" key="1">
    <source>
        <dbReference type="ARBA" id="ARBA00023157"/>
    </source>
</evidence>
<keyword evidence="4" id="KW-1185">Reference proteome</keyword>
<evidence type="ECO:0000256" key="2">
    <source>
        <dbReference type="PROSITE-ProRule" id="PRU00124"/>
    </source>
</evidence>
<feature type="chain" id="PRO_5046415461" evidence="3">
    <location>
        <begin position="21"/>
        <end position="152"/>
    </location>
</feature>
<dbReference type="Gene3D" id="4.10.400.10">
    <property type="entry name" value="Low-density Lipoprotein Receptor"/>
    <property type="match status" value="1"/>
</dbReference>
<feature type="disulfide bond" evidence="2">
    <location>
        <begin position="22"/>
        <end position="34"/>
    </location>
</feature>
<gene>
    <name evidence="5" type="primary">LOC100372425</name>
</gene>
<keyword evidence="1 2" id="KW-1015">Disulfide bond</keyword>
<feature type="signal peptide" evidence="3">
    <location>
        <begin position="1"/>
        <end position="20"/>
    </location>
</feature>
<feature type="disulfide bond" evidence="2">
    <location>
        <begin position="41"/>
        <end position="56"/>
    </location>
</feature>
<dbReference type="GeneID" id="100372425"/>
<dbReference type="PROSITE" id="PS01209">
    <property type="entry name" value="LDLRA_1"/>
    <property type="match status" value="1"/>
</dbReference>
<dbReference type="Proteomes" id="UP000694865">
    <property type="component" value="Unplaced"/>
</dbReference>
<proteinExistence type="predicted"/>